<keyword evidence="4" id="KW-0804">Transcription</keyword>
<keyword evidence="2" id="KW-0805">Transcription regulation</keyword>
<dbReference type="PANTHER" id="PTHR30055">
    <property type="entry name" value="HTH-TYPE TRANSCRIPTIONAL REGULATOR RUTR"/>
    <property type="match status" value="1"/>
</dbReference>
<dbReference type="PROSITE" id="PS50977">
    <property type="entry name" value="HTH_TETR_2"/>
    <property type="match status" value="1"/>
</dbReference>
<evidence type="ECO:0000313" key="8">
    <source>
        <dbReference type="Proteomes" id="UP000595197"/>
    </source>
</evidence>
<dbReference type="InterPro" id="IPR050109">
    <property type="entry name" value="HTH-type_TetR-like_transc_reg"/>
</dbReference>
<sequence>MRSRDPDLNAERRQAILDAAVSCFVRQGFHATSMKDICAEAGMSPGTLYHYVRSKADIIAGIIDNQAGFSRALIEPLAEAADFRAALFDALDRFAAGIADRDLVLNAEIGAELLRQPSLRERAAEADRASRRTLSAAIAAALGQGALRHDLDPDDTAAMLLALIDGALWQATLNGSAHFAAALPALKAAIGRILSVPGDGCP</sequence>
<dbReference type="InterPro" id="IPR039538">
    <property type="entry name" value="BetI_C"/>
</dbReference>
<dbReference type="Pfam" id="PF00440">
    <property type="entry name" value="TetR_N"/>
    <property type="match status" value="1"/>
</dbReference>
<dbReference type="Proteomes" id="UP000595197">
    <property type="component" value="Plasmid pTT6-1"/>
</dbReference>
<evidence type="ECO:0000313" key="7">
    <source>
        <dbReference type="EMBL" id="QQP92700.1"/>
    </source>
</evidence>
<keyword evidence="8" id="KW-1185">Reference proteome</keyword>
<dbReference type="Pfam" id="PF13977">
    <property type="entry name" value="TetR_C_6"/>
    <property type="match status" value="1"/>
</dbReference>
<evidence type="ECO:0000256" key="2">
    <source>
        <dbReference type="ARBA" id="ARBA00023015"/>
    </source>
</evidence>
<accession>A0ABX7BGH5</accession>
<protein>
    <submittedName>
        <fullName evidence="7">TetR/AcrR family transcriptional regulator</fullName>
    </submittedName>
</protein>
<dbReference type="SUPFAM" id="SSF46689">
    <property type="entry name" value="Homeodomain-like"/>
    <property type="match status" value="1"/>
</dbReference>
<keyword evidence="7" id="KW-0614">Plasmid</keyword>
<gene>
    <name evidence="7" type="ORF">IGS68_29990</name>
</gene>
<feature type="domain" description="HTH tetR-type" evidence="6">
    <location>
        <begin position="10"/>
        <end position="70"/>
    </location>
</feature>
<dbReference type="InterPro" id="IPR001647">
    <property type="entry name" value="HTH_TetR"/>
</dbReference>
<feature type="DNA-binding region" description="H-T-H motif" evidence="5">
    <location>
        <begin position="33"/>
        <end position="52"/>
    </location>
</feature>
<evidence type="ECO:0000256" key="1">
    <source>
        <dbReference type="ARBA" id="ARBA00022491"/>
    </source>
</evidence>
<dbReference type="EMBL" id="CP067421">
    <property type="protein sequence ID" value="QQP92700.1"/>
    <property type="molecule type" value="Genomic_DNA"/>
</dbReference>
<geneLocation type="plasmid" evidence="7 8">
    <name>pTT6-1</name>
</geneLocation>
<dbReference type="PRINTS" id="PR00455">
    <property type="entry name" value="HTHTETR"/>
</dbReference>
<evidence type="ECO:0000259" key="6">
    <source>
        <dbReference type="PROSITE" id="PS50977"/>
    </source>
</evidence>
<dbReference type="Gene3D" id="1.10.357.10">
    <property type="entry name" value="Tetracycline Repressor, domain 2"/>
    <property type="match status" value="1"/>
</dbReference>
<evidence type="ECO:0000256" key="5">
    <source>
        <dbReference type="PROSITE-ProRule" id="PRU00335"/>
    </source>
</evidence>
<evidence type="ECO:0000256" key="4">
    <source>
        <dbReference type="ARBA" id="ARBA00023163"/>
    </source>
</evidence>
<evidence type="ECO:0000256" key="3">
    <source>
        <dbReference type="ARBA" id="ARBA00023125"/>
    </source>
</evidence>
<keyword evidence="3 5" id="KW-0238">DNA-binding</keyword>
<reference evidence="7" key="1">
    <citation type="submission" date="2021-02" db="EMBL/GenBank/DDBJ databases">
        <title>Skermanella TT6 skin isolate.</title>
        <authorList>
            <person name="Lee K."/>
            <person name="Ganzorig M."/>
        </authorList>
    </citation>
    <scope>NUCLEOTIDE SEQUENCE</scope>
    <source>
        <strain evidence="7">TT6</strain>
    </source>
</reference>
<dbReference type="RefSeq" id="WP_201081815.1">
    <property type="nucleotide sequence ID" value="NZ_CP067421.1"/>
</dbReference>
<keyword evidence="1" id="KW-0678">Repressor</keyword>
<organism evidence="7 8">
    <name type="scientific">Skermanella cutis</name>
    <dbReference type="NCBI Taxonomy" id="2775420"/>
    <lineage>
        <taxon>Bacteria</taxon>
        <taxon>Pseudomonadati</taxon>
        <taxon>Pseudomonadota</taxon>
        <taxon>Alphaproteobacteria</taxon>
        <taxon>Rhodospirillales</taxon>
        <taxon>Azospirillaceae</taxon>
        <taxon>Skermanella</taxon>
    </lineage>
</organism>
<dbReference type="InterPro" id="IPR036271">
    <property type="entry name" value="Tet_transcr_reg_TetR-rel_C_sf"/>
</dbReference>
<proteinExistence type="predicted"/>
<dbReference type="SUPFAM" id="SSF48498">
    <property type="entry name" value="Tetracyclin repressor-like, C-terminal domain"/>
    <property type="match status" value="1"/>
</dbReference>
<name>A0ABX7BGH5_9PROT</name>
<dbReference type="InterPro" id="IPR009057">
    <property type="entry name" value="Homeodomain-like_sf"/>
</dbReference>
<dbReference type="PANTHER" id="PTHR30055:SF226">
    <property type="entry name" value="HTH-TYPE TRANSCRIPTIONAL REGULATOR PKSA"/>
    <property type="match status" value="1"/>
</dbReference>